<evidence type="ECO:0000313" key="2">
    <source>
        <dbReference type="EMBL" id="GBF98040.1"/>
    </source>
</evidence>
<feature type="region of interest" description="Disordered" evidence="1">
    <location>
        <begin position="24"/>
        <end position="67"/>
    </location>
</feature>
<organism evidence="2 3">
    <name type="scientific">Raphidocelis subcapitata</name>
    <dbReference type="NCBI Taxonomy" id="307507"/>
    <lineage>
        <taxon>Eukaryota</taxon>
        <taxon>Viridiplantae</taxon>
        <taxon>Chlorophyta</taxon>
        <taxon>core chlorophytes</taxon>
        <taxon>Chlorophyceae</taxon>
        <taxon>CS clade</taxon>
        <taxon>Sphaeropleales</taxon>
        <taxon>Selenastraceae</taxon>
        <taxon>Raphidocelis</taxon>
    </lineage>
</organism>
<feature type="compositionally biased region" description="Acidic residues" evidence="1">
    <location>
        <begin position="56"/>
        <end position="65"/>
    </location>
</feature>
<name>A0A2V0PJF7_9CHLO</name>
<dbReference type="EMBL" id="BDRX01000115">
    <property type="protein sequence ID" value="GBF98040.1"/>
    <property type="molecule type" value="Genomic_DNA"/>
</dbReference>
<dbReference type="AlphaFoldDB" id="A0A2V0PJF7"/>
<sequence length="262" mass="27566">MEPGEPPPTAGQMHAVLARLERVERENRELRDELRRQQGQNRPAPPPHPAPAIDLSGEDSPDLSLEDIAHYPEAAAAQRRLRRKALALLQYVCAKRPAEGAAAARRGALPALRAVLSEGSGYGSEARVAAGGADGWALVAADAPALAPALDALAAAHAALPREDREDEADEAEAIGRLRALLAARGPPPRAGAGAAFDHIEVDEWQDGGARHGGRSVPLAGAAQRGQQQQQQQQQQRHQRQQTVAAAAAKPALPLALAPPKP</sequence>
<feature type="region of interest" description="Disordered" evidence="1">
    <location>
        <begin position="185"/>
        <end position="262"/>
    </location>
</feature>
<protein>
    <submittedName>
        <fullName evidence="2">Uncharacterized protein</fullName>
    </submittedName>
</protein>
<proteinExistence type="predicted"/>
<reference evidence="2 3" key="1">
    <citation type="journal article" date="2018" name="Sci. Rep.">
        <title>Raphidocelis subcapitata (=Pseudokirchneriella subcapitata) provides an insight into genome evolution and environmental adaptations in the Sphaeropleales.</title>
        <authorList>
            <person name="Suzuki S."/>
            <person name="Yamaguchi H."/>
            <person name="Nakajima N."/>
            <person name="Kawachi M."/>
        </authorList>
    </citation>
    <scope>NUCLEOTIDE SEQUENCE [LARGE SCALE GENOMIC DNA]</scope>
    <source>
        <strain evidence="2 3">NIES-35</strain>
    </source>
</reference>
<accession>A0A2V0PJF7</accession>
<evidence type="ECO:0000256" key="1">
    <source>
        <dbReference type="SAM" id="MobiDB-lite"/>
    </source>
</evidence>
<feature type="compositionally biased region" description="Basic and acidic residues" evidence="1">
    <location>
        <begin position="24"/>
        <end position="36"/>
    </location>
</feature>
<dbReference type="InParanoid" id="A0A2V0PJF7"/>
<evidence type="ECO:0000313" key="3">
    <source>
        <dbReference type="Proteomes" id="UP000247498"/>
    </source>
</evidence>
<dbReference type="Proteomes" id="UP000247498">
    <property type="component" value="Unassembled WGS sequence"/>
</dbReference>
<keyword evidence="3" id="KW-1185">Reference proteome</keyword>
<feature type="compositionally biased region" description="Low complexity" evidence="1">
    <location>
        <begin position="218"/>
        <end position="256"/>
    </location>
</feature>
<feature type="compositionally biased region" description="Low complexity" evidence="1">
    <location>
        <begin position="185"/>
        <end position="196"/>
    </location>
</feature>
<gene>
    <name evidence="2" type="ORF">Rsub_10268</name>
</gene>
<comment type="caution">
    <text evidence="2">The sequence shown here is derived from an EMBL/GenBank/DDBJ whole genome shotgun (WGS) entry which is preliminary data.</text>
</comment>